<dbReference type="EC" id="4.2.1.51" evidence="2 10"/>
<dbReference type="GO" id="GO:0009094">
    <property type="term" value="P:L-phenylalanine biosynthetic process"/>
    <property type="evidence" value="ECO:0007669"/>
    <property type="project" value="UniProtKB-UniPathway"/>
</dbReference>
<evidence type="ECO:0000256" key="5">
    <source>
        <dbReference type="ARBA" id="ARBA00023141"/>
    </source>
</evidence>
<dbReference type="Pfam" id="PF00800">
    <property type="entry name" value="PDT"/>
    <property type="match status" value="1"/>
</dbReference>
<dbReference type="GO" id="GO:0005737">
    <property type="term" value="C:cytoplasm"/>
    <property type="evidence" value="ECO:0007669"/>
    <property type="project" value="TreeGrafter"/>
</dbReference>
<dbReference type="FunFam" id="3.40.190.10:FF:000064">
    <property type="entry name" value="Prephenate dehydratase"/>
    <property type="match status" value="1"/>
</dbReference>
<dbReference type="FunFam" id="3.30.70.260:FF:000012">
    <property type="entry name" value="Prephenate dehydratase"/>
    <property type="match status" value="1"/>
</dbReference>
<dbReference type="UniPathway" id="UPA00121">
    <property type="reaction ID" value="UER00345"/>
</dbReference>
<keyword evidence="6 10" id="KW-0584">Phenylalanine biosynthesis</keyword>
<evidence type="ECO:0000256" key="4">
    <source>
        <dbReference type="ARBA" id="ARBA00022605"/>
    </source>
</evidence>
<keyword evidence="7 10" id="KW-0456">Lyase</keyword>
<dbReference type="InterPro" id="IPR002912">
    <property type="entry name" value="ACT_dom"/>
</dbReference>
<sequence>MTPTTPTIPTSPTRHGYFGPEGTFTQMALHAWAPAAGQEHVPLPSVEAALNALRAGEVDAAMVPIENSVEGGVSATLDALASGDPLVVVGEVLVPITFVLAARPGVPLGEVRAVGTHSHAWAQVRGWMGTHLPDAVYVPTLSTAAAAAGLVGTDGEQAAYQAAVCAPVAARNLGLEVLAEGIGDNAAAVTRFVSVARPGQLPERTGADKTTLVLFQRDDHAGGLLELLEQFAVRGINMSRLESRPTKSSMGDYCFSIDIEGHVLDERVGEALLGLKRVCADVRFLGSYPAAHGTAVRVTPHTSDAAFGEARAWLHSLRGT</sequence>
<dbReference type="PROSITE" id="PS00858">
    <property type="entry name" value="PREPHENATE_DEHYDR_2"/>
    <property type="match status" value="1"/>
</dbReference>
<dbReference type="InterPro" id="IPR018528">
    <property type="entry name" value="Preph_deHydtase_CS"/>
</dbReference>
<dbReference type="CDD" id="cd04905">
    <property type="entry name" value="ACT_CM-PDT"/>
    <property type="match status" value="1"/>
</dbReference>
<evidence type="ECO:0000256" key="6">
    <source>
        <dbReference type="ARBA" id="ARBA00023222"/>
    </source>
</evidence>
<dbReference type="GO" id="GO:0004664">
    <property type="term" value="F:prephenate dehydratase activity"/>
    <property type="evidence" value="ECO:0007669"/>
    <property type="project" value="UniProtKB-UniRule"/>
</dbReference>
<dbReference type="InterPro" id="IPR008242">
    <property type="entry name" value="Chor_mutase/pphenate_deHydtase"/>
</dbReference>
<evidence type="ECO:0000256" key="8">
    <source>
        <dbReference type="ARBA" id="ARBA00047848"/>
    </source>
</evidence>
<evidence type="ECO:0000313" key="14">
    <source>
        <dbReference type="Proteomes" id="UP000199077"/>
    </source>
</evidence>
<dbReference type="PANTHER" id="PTHR21022">
    <property type="entry name" value="PREPHENATE DEHYDRATASE P PROTEIN"/>
    <property type="match status" value="1"/>
</dbReference>
<dbReference type="AlphaFoldDB" id="A0A1H0TQ75"/>
<dbReference type="Gene3D" id="3.30.70.260">
    <property type="match status" value="1"/>
</dbReference>
<dbReference type="NCBIfam" id="NF008865">
    <property type="entry name" value="PRK11898.1"/>
    <property type="match status" value="1"/>
</dbReference>
<dbReference type="SUPFAM" id="SSF55021">
    <property type="entry name" value="ACT-like"/>
    <property type="match status" value="1"/>
</dbReference>
<evidence type="ECO:0000256" key="2">
    <source>
        <dbReference type="ARBA" id="ARBA00013147"/>
    </source>
</evidence>
<feature type="domain" description="ACT" evidence="12">
    <location>
        <begin position="212"/>
        <end position="289"/>
    </location>
</feature>
<dbReference type="InterPro" id="IPR001086">
    <property type="entry name" value="Preph_deHydtase"/>
</dbReference>
<dbReference type="InterPro" id="IPR045865">
    <property type="entry name" value="ACT-like_dom_sf"/>
</dbReference>
<evidence type="ECO:0000256" key="9">
    <source>
        <dbReference type="PIRSR" id="PIRSR001500-2"/>
    </source>
</evidence>
<dbReference type="Proteomes" id="UP000199077">
    <property type="component" value="Chromosome I"/>
</dbReference>
<accession>A0A1H0TQ75</accession>
<protein>
    <recommendedName>
        <fullName evidence="3 10">Prephenate dehydratase</fullName>
        <shortName evidence="10">PDT</shortName>
        <ecNumber evidence="2 10">4.2.1.51</ecNumber>
    </recommendedName>
</protein>
<keyword evidence="5 10" id="KW-0057">Aromatic amino acid biosynthesis</keyword>
<dbReference type="STRING" id="443156.SAMN04489867_2931"/>
<dbReference type="Gene3D" id="3.40.190.10">
    <property type="entry name" value="Periplasmic binding protein-like II"/>
    <property type="match status" value="2"/>
</dbReference>
<organism evidence="13 14">
    <name type="scientific">Pedococcus dokdonensis</name>
    <dbReference type="NCBI Taxonomy" id="443156"/>
    <lineage>
        <taxon>Bacteria</taxon>
        <taxon>Bacillati</taxon>
        <taxon>Actinomycetota</taxon>
        <taxon>Actinomycetes</taxon>
        <taxon>Micrococcales</taxon>
        <taxon>Intrasporangiaceae</taxon>
        <taxon>Pedococcus</taxon>
    </lineage>
</organism>
<dbReference type="PROSITE" id="PS51171">
    <property type="entry name" value="PREPHENATE_DEHYDR_3"/>
    <property type="match status" value="1"/>
</dbReference>
<comment type="catalytic activity">
    <reaction evidence="8 10">
        <text>prephenate + H(+) = 3-phenylpyruvate + CO2 + H2O</text>
        <dbReference type="Rhea" id="RHEA:21648"/>
        <dbReference type="ChEBI" id="CHEBI:15377"/>
        <dbReference type="ChEBI" id="CHEBI:15378"/>
        <dbReference type="ChEBI" id="CHEBI:16526"/>
        <dbReference type="ChEBI" id="CHEBI:18005"/>
        <dbReference type="ChEBI" id="CHEBI:29934"/>
        <dbReference type="EC" id="4.2.1.51"/>
    </reaction>
</comment>
<evidence type="ECO:0000259" key="11">
    <source>
        <dbReference type="PROSITE" id="PS51171"/>
    </source>
</evidence>
<name>A0A1H0TQ75_9MICO</name>
<dbReference type="PROSITE" id="PS51671">
    <property type="entry name" value="ACT"/>
    <property type="match status" value="1"/>
</dbReference>
<feature type="domain" description="Prephenate dehydratase" evidence="11">
    <location>
        <begin position="14"/>
        <end position="197"/>
    </location>
</feature>
<feature type="site" description="Essential for prephenate dehydratase activity" evidence="9">
    <location>
        <position position="190"/>
    </location>
</feature>
<evidence type="ECO:0000256" key="3">
    <source>
        <dbReference type="ARBA" id="ARBA00021872"/>
    </source>
</evidence>
<dbReference type="SUPFAM" id="SSF53850">
    <property type="entry name" value="Periplasmic binding protein-like II"/>
    <property type="match status" value="1"/>
</dbReference>
<evidence type="ECO:0000313" key="13">
    <source>
        <dbReference type="EMBL" id="SDP56212.1"/>
    </source>
</evidence>
<evidence type="ECO:0000256" key="7">
    <source>
        <dbReference type="ARBA" id="ARBA00023239"/>
    </source>
</evidence>
<evidence type="ECO:0000256" key="1">
    <source>
        <dbReference type="ARBA" id="ARBA00004741"/>
    </source>
</evidence>
<evidence type="ECO:0000259" key="12">
    <source>
        <dbReference type="PROSITE" id="PS51671"/>
    </source>
</evidence>
<dbReference type="RefSeq" id="WP_269457299.1">
    <property type="nucleotide sequence ID" value="NZ_LT629711.1"/>
</dbReference>
<dbReference type="PANTHER" id="PTHR21022:SF19">
    <property type="entry name" value="PREPHENATE DEHYDRATASE-RELATED"/>
    <property type="match status" value="1"/>
</dbReference>
<reference evidence="14" key="1">
    <citation type="submission" date="2016-10" db="EMBL/GenBank/DDBJ databases">
        <authorList>
            <person name="Varghese N."/>
            <person name="Submissions S."/>
        </authorList>
    </citation>
    <scope>NUCLEOTIDE SEQUENCE [LARGE SCALE GENOMIC DNA]</scope>
    <source>
        <strain evidence="14">DSM 22329</strain>
    </source>
</reference>
<keyword evidence="14" id="KW-1185">Reference proteome</keyword>
<keyword evidence="4 10" id="KW-0028">Amino-acid biosynthesis</keyword>
<comment type="pathway">
    <text evidence="1 10">Amino-acid biosynthesis; L-phenylalanine biosynthesis; phenylpyruvate from prephenate: step 1/1.</text>
</comment>
<gene>
    <name evidence="10" type="primary">pheA</name>
    <name evidence="13" type="ORF">SAMN04489867_2931</name>
</gene>
<evidence type="ECO:0000256" key="10">
    <source>
        <dbReference type="RuleBase" id="RU361254"/>
    </source>
</evidence>
<dbReference type="PIRSF" id="PIRSF001500">
    <property type="entry name" value="Chor_mut_pdt_Ppr"/>
    <property type="match status" value="1"/>
</dbReference>
<proteinExistence type="predicted"/>
<dbReference type="EMBL" id="LT629711">
    <property type="protein sequence ID" value="SDP56212.1"/>
    <property type="molecule type" value="Genomic_DNA"/>
</dbReference>
<dbReference type="CDD" id="cd13632">
    <property type="entry name" value="PBP2_Aa-PDT_like"/>
    <property type="match status" value="1"/>
</dbReference>